<sequence>MHPANYVPVYVMLPLGVVSADNVFENPEALRIQLKQLRAADVDGVKVDVWWGIIEGNEPKKYNWRAYRSLFQMIKEEDLKLQAVMSFHQCGDNVGDSVTIPLPKWVRDIGATNPDIYYTNRRGSRDEGCLSHGVEFEIIFHGRMGLTLYQDFMKSFRDNMSDFLDSGMITEIEVGIGPCGELRYPSFPQNQGWVFPGIGEFQCYDKNLQEQFKVSAKAAGHPEWDLPDDAGGYNDTPNDTKFFGEDGTYLTEKGKLFLAWYSYSLMRHVDDVIDTANAFFQGCKLKLAAKVSGIHWWYKDDSHAAELTAGYYNVKDHDGYRTLARMLSRHYCTLNFTCVEMRNSEQSEEAKSAPEQLIQQVFSDAWRDDIEVGYESALNRYDKKAYNQILKIARPNGVNREGAPKLRISALTFLRLGDDLLETNNFNLFKIFVKKMHADLPYCSDPSKYFKPIIPLPRSKLIELNWLDYVLAAAKVIAPSPFDTAKVIAPFPFDAETDMPVG</sequence>
<dbReference type="InterPro" id="IPR001554">
    <property type="entry name" value="Glyco_hydro_14"/>
</dbReference>
<dbReference type="GO" id="GO:0000272">
    <property type="term" value="P:polysaccharide catabolic process"/>
    <property type="evidence" value="ECO:0007669"/>
    <property type="project" value="UniProtKB-KW"/>
</dbReference>
<dbReference type="InterPro" id="IPR001371">
    <property type="entry name" value="Glyco_hydro_14B_pln"/>
</dbReference>
<evidence type="ECO:0000256" key="3">
    <source>
        <dbReference type="ARBA" id="ARBA00012594"/>
    </source>
</evidence>
<dbReference type="Proteomes" id="UP001140949">
    <property type="component" value="Unassembled WGS sequence"/>
</dbReference>
<keyword evidence="11" id="KW-1185">Reference proteome</keyword>
<dbReference type="PRINTS" id="PR00842">
    <property type="entry name" value="GLHYDLASE14B"/>
</dbReference>
<proteinExistence type="inferred from homology"/>
<dbReference type="EMBL" id="JANAVB010022593">
    <property type="protein sequence ID" value="KAJ6824034.1"/>
    <property type="molecule type" value="Genomic_DNA"/>
</dbReference>
<dbReference type="FunFam" id="3.20.20.80:FF:000066">
    <property type="entry name" value="Beta-amylase"/>
    <property type="match status" value="1"/>
</dbReference>
<dbReference type="Pfam" id="PF01373">
    <property type="entry name" value="Glyco_hydro_14"/>
    <property type="match status" value="1"/>
</dbReference>
<evidence type="ECO:0000256" key="1">
    <source>
        <dbReference type="ARBA" id="ARBA00000546"/>
    </source>
</evidence>
<comment type="similarity">
    <text evidence="2 9">Belongs to the glycosyl hydrolase 14 family.</text>
</comment>
<keyword evidence="6 9" id="KW-0326">Glycosidase</keyword>
<comment type="catalytic activity">
    <reaction evidence="1 9">
        <text>Hydrolysis of (1-&gt;4)-alpha-D-glucosidic linkages in polysaccharides so as to remove successive maltose units from the non-reducing ends of the chains.</text>
        <dbReference type="EC" id="3.2.1.2"/>
    </reaction>
</comment>
<accession>A0AAX6G5J3</accession>
<dbReference type="EC" id="3.2.1.2" evidence="3 9"/>
<dbReference type="PRINTS" id="PR00750">
    <property type="entry name" value="BETAAMYLASE"/>
</dbReference>
<keyword evidence="5 9" id="KW-0119">Carbohydrate metabolism</keyword>
<evidence type="ECO:0000256" key="4">
    <source>
        <dbReference type="ARBA" id="ARBA00022801"/>
    </source>
</evidence>
<dbReference type="SUPFAM" id="SSF51445">
    <property type="entry name" value="(Trans)glycosidases"/>
    <property type="match status" value="1"/>
</dbReference>
<keyword evidence="4 9" id="KW-0378">Hydrolase</keyword>
<evidence type="ECO:0000256" key="6">
    <source>
        <dbReference type="ARBA" id="ARBA00023295"/>
    </source>
</evidence>
<protein>
    <recommendedName>
        <fullName evidence="3 9">Beta-amylase</fullName>
        <ecNumber evidence="3 9">3.2.1.2</ecNumber>
    </recommendedName>
</protein>
<dbReference type="Gene3D" id="3.20.20.80">
    <property type="entry name" value="Glycosidases"/>
    <property type="match status" value="1"/>
</dbReference>
<dbReference type="PANTHER" id="PTHR31352">
    <property type="entry name" value="BETA-AMYLASE 1, CHLOROPLASTIC"/>
    <property type="match status" value="1"/>
</dbReference>
<dbReference type="InterPro" id="IPR017853">
    <property type="entry name" value="GH"/>
</dbReference>
<evidence type="ECO:0000256" key="2">
    <source>
        <dbReference type="ARBA" id="ARBA00005652"/>
    </source>
</evidence>
<reference evidence="10" key="2">
    <citation type="submission" date="2023-04" db="EMBL/GenBank/DDBJ databases">
        <authorList>
            <person name="Bruccoleri R.E."/>
            <person name="Oakeley E.J."/>
            <person name="Faust A.-M."/>
            <person name="Dessus-Babus S."/>
            <person name="Altorfer M."/>
            <person name="Burckhardt D."/>
            <person name="Oertli M."/>
            <person name="Naumann U."/>
            <person name="Petersen F."/>
            <person name="Wong J."/>
        </authorList>
    </citation>
    <scope>NUCLEOTIDE SEQUENCE</scope>
    <source>
        <strain evidence="10">GSM-AAB239-AS_SAM_17_03QT</strain>
        <tissue evidence="10">Leaf</tissue>
    </source>
</reference>
<keyword evidence="7 9" id="KW-0624">Polysaccharide degradation</keyword>
<reference evidence="10" key="1">
    <citation type="journal article" date="2023" name="GigaByte">
        <title>Genome assembly of the bearded iris, Iris pallida Lam.</title>
        <authorList>
            <person name="Bruccoleri R.E."/>
            <person name="Oakeley E.J."/>
            <person name="Faust A.M.E."/>
            <person name="Altorfer M."/>
            <person name="Dessus-Babus S."/>
            <person name="Burckhardt D."/>
            <person name="Oertli M."/>
            <person name="Naumann U."/>
            <person name="Petersen F."/>
            <person name="Wong J."/>
        </authorList>
    </citation>
    <scope>NUCLEOTIDE SEQUENCE</scope>
    <source>
        <strain evidence="10">GSM-AAB239-AS_SAM_17_03QT</strain>
    </source>
</reference>
<comment type="caution">
    <text evidence="10">The sequence shown here is derived from an EMBL/GenBank/DDBJ whole genome shotgun (WGS) entry which is preliminary data.</text>
</comment>
<gene>
    <name evidence="10" type="ORF">M6B38_129440</name>
</gene>
<dbReference type="GO" id="GO:0016161">
    <property type="term" value="F:beta-amylase activity"/>
    <property type="evidence" value="ECO:0007669"/>
    <property type="project" value="UniProtKB-EC"/>
</dbReference>
<evidence type="ECO:0000313" key="11">
    <source>
        <dbReference type="Proteomes" id="UP001140949"/>
    </source>
</evidence>
<feature type="active site" description="Proton donor" evidence="8">
    <location>
        <position position="181"/>
    </location>
</feature>
<evidence type="ECO:0000256" key="7">
    <source>
        <dbReference type="ARBA" id="ARBA00023326"/>
    </source>
</evidence>
<feature type="active site" description="Proton acceptor" evidence="8">
    <location>
        <position position="375"/>
    </location>
</feature>
<dbReference type="AlphaFoldDB" id="A0AAX6G5J3"/>
<evidence type="ECO:0000256" key="5">
    <source>
        <dbReference type="ARBA" id="ARBA00023277"/>
    </source>
</evidence>
<dbReference type="PANTHER" id="PTHR31352:SF40">
    <property type="entry name" value="BETA-AMYLASE 6"/>
    <property type="match status" value="1"/>
</dbReference>
<organism evidence="10 11">
    <name type="scientific">Iris pallida</name>
    <name type="common">Sweet iris</name>
    <dbReference type="NCBI Taxonomy" id="29817"/>
    <lineage>
        <taxon>Eukaryota</taxon>
        <taxon>Viridiplantae</taxon>
        <taxon>Streptophyta</taxon>
        <taxon>Embryophyta</taxon>
        <taxon>Tracheophyta</taxon>
        <taxon>Spermatophyta</taxon>
        <taxon>Magnoliopsida</taxon>
        <taxon>Liliopsida</taxon>
        <taxon>Asparagales</taxon>
        <taxon>Iridaceae</taxon>
        <taxon>Iridoideae</taxon>
        <taxon>Irideae</taxon>
        <taxon>Iris</taxon>
    </lineage>
</organism>
<evidence type="ECO:0000313" key="10">
    <source>
        <dbReference type="EMBL" id="KAJ6824034.1"/>
    </source>
</evidence>
<evidence type="ECO:0000256" key="9">
    <source>
        <dbReference type="RuleBase" id="RU000509"/>
    </source>
</evidence>
<name>A0AAX6G5J3_IRIPA</name>
<evidence type="ECO:0000256" key="8">
    <source>
        <dbReference type="PIRSR" id="PIRSR601554-1"/>
    </source>
</evidence>